<gene>
    <name evidence="6" type="ORF">GRAN_3120</name>
</gene>
<dbReference type="EMBL" id="RDSM01000002">
    <property type="protein sequence ID" value="RXH56263.1"/>
    <property type="molecule type" value="Genomic_DNA"/>
</dbReference>
<evidence type="ECO:0000256" key="1">
    <source>
        <dbReference type="ARBA" id="ARBA00004442"/>
    </source>
</evidence>
<dbReference type="Gene3D" id="2.60.40.1120">
    <property type="entry name" value="Carboxypeptidase-like, regulatory domain"/>
    <property type="match status" value="1"/>
</dbReference>
<dbReference type="Proteomes" id="UP000289437">
    <property type="component" value="Unassembled WGS sequence"/>
</dbReference>
<dbReference type="Gene3D" id="2.40.170.20">
    <property type="entry name" value="TonB-dependent receptor, beta-barrel domain"/>
    <property type="match status" value="1"/>
</dbReference>
<reference evidence="6 7" key="1">
    <citation type="submission" date="2018-11" db="EMBL/GenBank/DDBJ databases">
        <authorList>
            <person name="Mardanov A.V."/>
            <person name="Ravin N.V."/>
            <person name="Dedysh S.N."/>
        </authorList>
    </citation>
    <scope>NUCLEOTIDE SEQUENCE [LARGE SCALE GENOMIC DNA]</scope>
    <source>
        <strain evidence="6 7">AF10</strain>
    </source>
</reference>
<dbReference type="Pfam" id="PF13620">
    <property type="entry name" value="CarboxypepD_reg"/>
    <property type="match status" value="1"/>
</dbReference>
<protein>
    <submittedName>
        <fullName evidence="6">Oar protein</fullName>
    </submittedName>
</protein>
<evidence type="ECO:0000313" key="7">
    <source>
        <dbReference type="Proteomes" id="UP000289437"/>
    </source>
</evidence>
<keyword evidence="4" id="KW-0732">Signal</keyword>
<dbReference type="SUPFAM" id="SSF56935">
    <property type="entry name" value="Porins"/>
    <property type="match status" value="1"/>
</dbReference>
<dbReference type="InterPro" id="IPR057601">
    <property type="entry name" value="Oar-like_b-barrel"/>
</dbReference>
<proteinExistence type="predicted"/>
<dbReference type="RefSeq" id="WP_128913759.1">
    <property type="nucleotide sequence ID" value="NZ_RDSM01000002.1"/>
</dbReference>
<sequence length="1020" mass="109669">MKMFYRALPFLVVLLSLLVVCPDLRAQQTGISGVVVDVQGGVLQGAKVEVKEMDGSSFFATTNAQGSYVFPSLLAADYTIKVSASGFATVEKRVLLLVGQLAQVDFTLPVASASAVAEVSAGDQLAIDTTSSVVAGNVTPKEVEDVPINGRNYIALSTLIPGIKANAFGNSPVSAPGGASYGDAETGKFQITMDGLQVSQDSVGSSFGQPRFSQDAISQFQIITNRFDATAGRSAGIYVNAQTKTGTNVIHGGGFGYFRNSAFNASDPISKKVNTFADEQYGGTFGGKIKRDKLWYFGSYEGEHSPTTYTASPIIGSAFSHPSTLKVNEWLGRLDYQRNDKNHFLLRGDKFNNTLDFVGAPEPSSSYSSAYSSYGYVFDWDRSINDRLINDVHAGYHHFVFQNLPYYNNNSIVVALPTVTVGEAYNQPETFSQDTQQYRDDLFWLKGKHSVKVGGEYLYTFHGGSFAQYARGGLTSCSSNRATPLGAADYANFFPNGTLDPTTWNYAAIGAYCNTNETFTQGFGSYDISIGRNILGFWGQDDWKILPRLTLNLGLRYDNDLGAYNTSYVPTPGLLTPNTNPNANFAPRIGFSYDPFGDGKTSIRGGAGLYFADQVANAIIDEQLYSSTARALQATISTNQSTGGAALSLPNPFANQNPLANPTNYVSAPQPVARGAKTPYALQMSFGMARELPYRTTMTADFVHSRVYGDFIALSGNLLANPANPQQNLNPATAISAANYATRSCGNGSILLDNVSSLANGGPGGIVAKQVCNNLFGATVRQFTTNPGAGVISDALQVGIKHATTRGFTSAVAYTWGRTKNSTNGAFSYPNKPFASGIQQEWANGTDDQRHTLTLTGEYQWKYGLSLSSLYHFGSGQAFAPATGASVNGYALGTRTFAAQPISPGQTCPVAACVTTYAPLSKVHFDSGYGYWILERDGFRGTPYHRVDSRLQESFKIKEKYHAIVAVEAFNLFNHSNYGNFATTASIGTGANAYGTPLAVTGNPVEYFARSLQFIGRFSF</sequence>
<evidence type="ECO:0000313" key="6">
    <source>
        <dbReference type="EMBL" id="RXH56263.1"/>
    </source>
</evidence>
<dbReference type="Pfam" id="PF25183">
    <property type="entry name" value="OMP_b-brl_4"/>
    <property type="match status" value="2"/>
</dbReference>
<dbReference type="AlphaFoldDB" id="A0A4Q0SYF2"/>
<evidence type="ECO:0000259" key="5">
    <source>
        <dbReference type="Pfam" id="PF25183"/>
    </source>
</evidence>
<accession>A0A4Q0SYF2</accession>
<comment type="subcellular location">
    <subcellularLocation>
        <location evidence="1">Cell outer membrane</location>
    </subcellularLocation>
</comment>
<name>A0A4Q0SYF2_9BACT</name>
<dbReference type="SUPFAM" id="SSF49464">
    <property type="entry name" value="Carboxypeptidase regulatory domain-like"/>
    <property type="match status" value="1"/>
</dbReference>
<evidence type="ECO:0000256" key="3">
    <source>
        <dbReference type="ARBA" id="ARBA00023237"/>
    </source>
</evidence>
<keyword evidence="3" id="KW-0998">Cell outer membrane</keyword>
<evidence type="ECO:0000256" key="4">
    <source>
        <dbReference type="SAM" id="SignalP"/>
    </source>
</evidence>
<keyword evidence="7" id="KW-1185">Reference proteome</keyword>
<dbReference type="InterPro" id="IPR008969">
    <property type="entry name" value="CarboxyPept-like_regulatory"/>
</dbReference>
<feature type="signal peptide" evidence="4">
    <location>
        <begin position="1"/>
        <end position="26"/>
    </location>
</feature>
<feature type="chain" id="PRO_5020183946" evidence="4">
    <location>
        <begin position="27"/>
        <end position="1020"/>
    </location>
</feature>
<feature type="domain" description="TonB-dependent transporter Oar-like beta-barrel" evidence="5">
    <location>
        <begin position="243"/>
        <end position="307"/>
    </location>
</feature>
<comment type="caution">
    <text evidence="6">The sequence shown here is derived from an EMBL/GenBank/DDBJ whole genome shotgun (WGS) entry which is preliminary data.</text>
</comment>
<evidence type="ECO:0000256" key="2">
    <source>
        <dbReference type="ARBA" id="ARBA00023136"/>
    </source>
</evidence>
<reference evidence="7" key="2">
    <citation type="submission" date="2019-02" db="EMBL/GenBank/DDBJ databases">
        <title>Granulicella sibirica sp. nov., a psychrotolerant acidobacterium isolated from an organic soil layer in forested tundra, West Siberia.</title>
        <authorList>
            <person name="Oshkin I.Y."/>
            <person name="Kulichevskaya I.S."/>
            <person name="Rijpstra W.I.C."/>
            <person name="Sinninghe Damste J.S."/>
            <person name="Rakitin A.L."/>
            <person name="Ravin N.V."/>
            <person name="Dedysh S.N."/>
        </authorList>
    </citation>
    <scope>NUCLEOTIDE SEQUENCE [LARGE SCALE GENOMIC DNA]</scope>
    <source>
        <strain evidence="7">AF10</strain>
    </source>
</reference>
<dbReference type="GO" id="GO:0009279">
    <property type="term" value="C:cell outer membrane"/>
    <property type="evidence" value="ECO:0007669"/>
    <property type="project" value="UniProtKB-SubCell"/>
</dbReference>
<keyword evidence="2" id="KW-0472">Membrane</keyword>
<dbReference type="InterPro" id="IPR036942">
    <property type="entry name" value="Beta-barrel_TonB_sf"/>
</dbReference>
<organism evidence="6 7">
    <name type="scientific">Granulicella sibirica</name>
    <dbReference type="NCBI Taxonomy" id="2479048"/>
    <lineage>
        <taxon>Bacteria</taxon>
        <taxon>Pseudomonadati</taxon>
        <taxon>Acidobacteriota</taxon>
        <taxon>Terriglobia</taxon>
        <taxon>Terriglobales</taxon>
        <taxon>Acidobacteriaceae</taxon>
        <taxon>Granulicella</taxon>
    </lineage>
</organism>
<dbReference type="OrthoDB" id="97893at2"/>
<feature type="domain" description="TonB-dependent transporter Oar-like beta-barrel" evidence="5">
    <location>
        <begin position="319"/>
        <end position="997"/>
    </location>
</feature>